<evidence type="ECO:0000313" key="1">
    <source>
        <dbReference type="EMBL" id="MBW0557990.1"/>
    </source>
</evidence>
<proteinExistence type="predicted"/>
<dbReference type="GO" id="GO:0003676">
    <property type="term" value="F:nucleic acid binding"/>
    <property type="evidence" value="ECO:0007669"/>
    <property type="project" value="InterPro"/>
</dbReference>
<dbReference type="EMBL" id="AVOT02066104">
    <property type="protein sequence ID" value="MBW0557990.1"/>
    <property type="molecule type" value="Genomic_DNA"/>
</dbReference>
<evidence type="ECO:0000313" key="2">
    <source>
        <dbReference type="Proteomes" id="UP000765509"/>
    </source>
</evidence>
<dbReference type="InterPro" id="IPR036397">
    <property type="entry name" value="RNaseH_sf"/>
</dbReference>
<dbReference type="AlphaFoldDB" id="A0A9Q3PE75"/>
<reference evidence="1" key="1">
    <citation type="submission" date="2021-03" db="EMBL/GenBank/DDBJ databases">
        <title>Draft genome sequence of rust myrtle Austropuccinia psidii MF-1, a brazilian biotype.</title>
        <authorList>
            <person name="Quecine M.C."/>
            <person name="Pachon D.M.R."/>
            <person name="Bonatelli M.L."/>
            <person name="Correr F.H."/>
            <person name="Franceschini L.M."/>
            <person name="Leite T.F."/>
            <person name="Margarido G.R.A."/>
            <person name="Almeida C.A."/>
            <person name="Ferrarezi J.A."/>
            <person name="Labate C.A."/>
        </authorList>
    </citation>
    <scope>NUCLEOTIDE SEQUENCE</scope>
    <source>
        <strain evidence="1">MF-1</strain>
    </source>
</reference>
<name>A0A9Q3PE75_9BASI</name>
<sequence length="100" mass="11386">MYGLAEITFQALEDMVRKFCAYGLEFRESDGFTHDWFTLIPAIELSYNNSVDSSTGQTPAILEKGFNPRLPADTLKKDLTYIHPTASNFKIMLDKVKHHS</sequence>
<evidence type="ECO:0008006" key="3">
    <source>
        <dbReference type="Google" id="ProtNLM"/>
    </source>
</evidence>
<dbReference type="Proteomes" id="UP000765509">
    <property type="component" value="Unassembled WGS sequence"/>
</dbReference>
<accession>A0A9Q3PE75</accession>
<gene>
    <name evidence="1" type="ORF">O181_097705</name>
</gene>
<comment type="caution">
    <text evidence="1">The sequence shown here is derived from an EMBL/GenBank/DDBJ whole genome shotgun (WGS) entry which is preliminary data.</text>
</comment>
<protein>
    <recommendedName>
        <fullName evidence="3">Integrase catalytic domain-containing protein</fullName>
    </recommendedName>
</protein>
<keyword evidence="2" id="KW-1185">Reference proteome</keyword>
<dbReference type="Gene3D" id="3.30.420.10">
    <property type="entry name" value="Ribonuclease H-like superfamily/Ribonuclease H"/>
    <property type="match status" value="1"/>
</dbReference>
<organism evidence="1 2">
    <name type="scientific">Austropuccinia psidii MF-1</name>
    <dbReference type="NCBI Taxonomy" id="1389203"/>
    <lineage>
        <taxon>Eukaryota</taxon>
        <taxon>Fungi</taxon>
        <taxon>Dikarya</taxon>
        <taxon>Basidiomycota</taxon>
        <taxon>Pucciniomycotina</taxon>
        <taxon>Pucciniomycetes</taxon>
        <taxon>Pucciniales</taxon>
        <taxon>Sphaerophragmiaceae</taxon>
        <taxon>Austropuccinia</taxon>
    </lineage>
</organism>